<proteinExistence type="predicted"/>
<dbReference type="EnsemblProtists" id="EKX55075">
    <property type="protein sequence ID" value="EKX55075"/>
    <property type="gene ID" value="GUITHDRAFT_99710"/>
</dbReference>
<comment type="subcellular location">
    <subcellularLocation>
        <location evidence="1">Plastid</location>
        <location evidence="1">Chloroplast</location>
    </subcellularLocation>
</comment>
<dbReference type="SUPFAM" id="SSF52540">
    <property type="entry name" value="P-loop containing nucleoside triphosphate hydrolases"/>
    <property type="match status" value="1"/>
</dbReference>
<dbReference type="AlphaFoldDB" id="L1K3N2"/>
<evidence type="ECO:0000313" key="4">
    <source>
        <dbReference type="EnsemblProtists" id="EKX55075"/>
    </source>
</evidence>
<reference evidence="4" key="3">
    <citation type="submission" date="2016-03" db="UniProtKB">
        <authorList>
            <consortium name="EnsemblProtists"/>
        </authorList>
    </citation>
    <scope>IDENTIFICATION</scope>
</reference>
<evidence type="ECO:0000256" key="2">
    <source>
        <dbReference type="SAM" id="MobiDB-lite"/>
    </source>
</evidence>
<feature type="region of interest" description="Disordered" evidence="2">
    <location>
        <begin position="325"/>
        <end position="349"/>
    </location>
</feature>
<dbReference type="RefSeq" id="XP_005842055.1">
    <property type="nucleotide sequence ID" value="XM_005841998.1"/>
</dbReference>
<sequence>MPKRGRQDGGDDEQSARKSKRVQQNKEEEIRKKEEELRKKEEELRKKEEELRKKEEELRNDKTKAMLKRHVDGENKEYWEDVLKDLADQEKKLEKEREELRKEKKEEELRKKEEELRNDKTKAMLKRHVDGENKEYWEDVLKDLADQEKKLEKEREELRKGWKGLPERENHIAWKEITRNRDAGGYMEERKFFCLDGTFWDQKSSGQERQRVLYCRECFKEQWDFIKERVCEAGCLGWILGPPGTGKSTTTMSFIQSLSMEEGWMVMCVRLWKWSSVQVLQVDGGVLRIAELPRNGAEDMLRRVLREWSRSKKKYLVSLDGYQESSPLVDDSDNPPLPPPAFTIPSPPI</sequence>
<dbReference type="PaxDb" id="55529-EKX55075"/>
<evidence type="ECO:0000313" key="5">
    <source>
        <dbReference type="Proteomes" id="UP000011087"/>
    </source>
</evidence>
<dbReference type="Proteomes" id="UP000011087">
    <property type="component" value="Unassembled WGS sequence"/>
</dbReference>
<protein>
    <submittedName>
        <fullName evidence="3 4">Uncharacterized protein</fullName>
    </submittedName>
</protein>
<feature type="compositionally biased region" description="Basic and acidic residues" evidence="2">
    <location>
        <begin position="24"/>
        <end position="58"/>
    </location>
</feature>
<keyword evidence="5" id="KW-1185">Reference proteome</keyword>
<dbReference type="Gene3D" id="3.40.50.300">
    <property type="entry name" value="P-loop containing nucleotide triphosphate hydrolases"/>
    <property type="match status" value="1"/>
</dbReference>
<dbReference type="InterPro" id="IPR027417">
    <property type="entry name" value="P-loop_NTPase"/>
</dbReference>
<accession>L1K3N2</accession>
<reference evidence="5" key="2">
    <citation type="submission" date="2012-11" db="EMBL/GenBank/DDBJ databases">
        <authorList>
            <person name="Kuo A."/>
            <person name="Curtis B.A."/>
            <person name="Tanifuji G."/>
            <person name="Burki F."/>
            <person name="Gruber A."/>
            <person name="Irimia M."/>
            <person name="Maruyama S."/>
            <person name="Arias M.C."/>
            <person name="Ball S.G."/>
            <person name="Gile G.H."/>
            <person name="Hirakawa Y."/>
            <person name="Hopkins J.F."/>
            <person name="Rensing S.A."/>
            <person name="Schmutz J."/>
            <person name="Symeonidi A."/>
            <person name="Elias M."/>
            <person name="Eveleigh R.J."/>
            <person name="Herman E.K."/>
            <person name="Klute M.J."/>
            <person name="Nakayama T."/>
            <person name="Obornik M."/>
            <person name="Reyes-Prieto A."/>
            <person name="Armbrust E.V."/>
            <person name="Aves S.J."/>
            <person name="Beiko R.G."/>
            <person name="Coutinho P."/>
            <person name="Dacks J.B."/>
            <person name="Durnford D.G."/>
            <person name="Fast N.M."/>
            <person name="Green B.R."/>
            <person name="Grisdale C."/>
            <person name="Hempe F."/>
            <person name="Henrissat B."/>
            <person name="Hoppner M.P."/>
            <person name="Ishida K.-I."/>
            <person name="Kim E."/>
            <person name="Koreny L."/>
            <person name="Kroth P.G."/>
            <person name="Liu Y."/>
            <person name="Malik S.-B."/>
            <person name="Maier U.G."/>
            <person name="McRose D."/>
            <person name="Mock T."/>
            <person name="Neilson J.A."/>
            <person name="Onodera N.T."/>
            <person name="Poole A.M."/>
            <person name="Pritham E.J."/>
            <person name="Richards T.A."/>
            <person name="Rocap G."/>
            <person name="Roy S.W."/>
            <person name="Sarai C."/>
            <person name="Schaack S."/>
            <person name="Shirato S."/>
            <person name="Slamovits C.H."/>
            <person name="Spencer D.F."/>
            <person name="Suzuki S."/>
            <person name="Worden A.Z."/>
            <person name="Zauner S."/>
            <person name="Barry K."/>
            <person name="Bell C."/>
            <person name="Bharti A.K."/>
            <person name="Crow J.A."/>
            <person name="Grimwood J."/>
            <person name="Kramer R."/>
            <person name="Lindquist E."/>
            <person name="Lucas S."/>
            <person name="Salamov A."/>
            <person name="McFadden G.I."/>
            <person name="Lane C.E."/>
            <person name="Keeling P.J."/>
            <person name="Gray M.W."/>
            <person name="Grigoriev I.V."/>
            <person name="Archibald J.M."/>
        </authorList>
    </citation>
    <scope>NUCLEOTIDE SEQUENCE</scope>
    <source>
        <strain evidence="5">CCMP2712</strain>
    </source>
</reference>
<dbReference type="EMBL" id="JH992966">
    <property type="protein sequence ID" value="EKX55075.1"/>
    <property type="molecule type" value="Genomic_DNA"/>
</dbReference>
<evidence type="ECO:0000256" key="1">
    <source>
        <dbReference type="ARBA" id="ARBA00004229"/>
    </source>
</evidence>
<feature type="region of interest" description="Disordered" evidence="2">
    <location>
        <begin position="1"/>
        <end position="58"/>
    </location>
</feature>
<dbReference type="HOGENOM" id="CLU_795566_0_0_1"/>
<gene>
    <name evidence="3" type="ORF">GUITHDRAFT_99710</name>
</gene>
<dbReference type="OrthoDB" id="10666739at2759"/>
<name>L1K3N2_GUITC</name>
<dbReference type="GO" id="GO:0009507">
    <property type="term" value="C:chloroplast"/>
    <property type="evidence" value="ECO:0007669"/>
    <property type="project" value="UniProtKB-SubCell"/>
</dbReference>
<dbReference type="KEGG" id="gtt:GUITHDRAFT_99710"/>
<organism evidence="3">
    <name type="scientific">Guillardia theta (strain CCMP2712)</name>
    <name type="common">Cryptophyte</name>
    <dbReference type="NCBI Taxonomy" id="905079"/>
    <lineage>
        <taxon>Eukaryota</taxon>
        <taxon>Cryptophyceae</taxon>
        <taxon>Pyrenomonadales</taxon>
        <taxon>Geminigeraceae</taxon>
        <taxon>Guillardia</taxon>
    </lineage>
</organism>
<reference evidence="3 5" key="1">
    <citation type="journal article" date="2012" name="Nature">
        <title>Algal genomes reveal evolutionary mosaicism and the fate of nucleomorphs.</title>
        <authorList>
            <consortium name="DOE Joint Genome Institute"/>
            <person name="Curtis B.A."/>
            <person name="Tanifuji G."/>
            <person name="Burki F."/>
            <person name="Gruber A."/>
            <person name="Irimia M."/>
            <person name="Maruyama S."/>
            <person name="Arias M.C."/>
            <person name="Ball S.G."/>
            <person name="Gile G.H."/>
            <person name="Hirakawa Y."/>
            <person name="Hopkins J.F."/>
            <person name="Kuo A."/>
            <person name="Rensing S.A."/>
            <person name="Schmutz J."/>
            <person name="Symeonidi A."/>
            <person name="Elias M."/>
            <person name="Eveleigh R.J."/>
            <person name="Herman E.K."/>
            <person name="Klute M.J."/>
            <person name="Nakayama T."/>
            <person name="Obornik M."/>
            <person name="Reyes-Prieto A."/>
            <person name="Armbrust E.V."/>
            <person name="Aves S.J."/>
            <person name="Beiko R.G."/>
            <person name="Coutinho P."/>
            <person name="Dacks J.B."/>
            <person name="Durnford D.G."/>
            <person name="Fast N.M."/>
            <person name="Green B.R."/>
            <person name="Grisdale C.J."/>
            <person name="Hempel F."/>
            <person name="Henrissat B."/>
            <person name="Hoppner M.P."/>
            <person name="Ishida K."/>
            <person name="Kim E."/>
            <person name="Koreny L."/>
            <person name="Kroth P.G."/>
            <person name="Liu Y."/>
            <person name="Malik S.B."/>
            <person name="Maier U.G."/>
            <person name="McRose D."/>
            <person name="Mock T."/>
            <person name="Neilson J.A."/>
            <person name="Onodera N.T."/>
            <person name="Poole A.M."/>
            <person name="Pritham E.J."/>
            <person name="Richards T.A."/>
            <person name="Rocap G."/>
            <person name="Roy S.W."/>
            <person name="Sarai C."/>
            <person name="Schaack S."/>
            <person name="Shirato S."/>
            <person name="Slamovits C.H."/>
            <person name="Spencer D.F."/>
            <person name="Suzuki S."/>
            <person name="Worden A.Z."/>
            <person name="Zauner S."/>
            <person name="Barry K."/>
            <person name="Bell C."/>
            <person name="Bharti A.K."/>
            <person name="Crow J.A."/>
            <person name="Grimwood J."/>
            <person name="Kramer R."/>
            <person name="Lindquist E."/>
            <person name="Lucas S."/>
            <person name="Salamov A."/>
            <person name="McFadden G.I."/>
            <person name="Lane C.E."/>
            <person name="Keeling P.J."/>
            <person name="Gray M.W."/>
            <person name="Grigoriev I.V."/>
            <person name="Archibald J.M."/>
        </authorList>
    </citation>
    <scope>NUCLEOTIDE SEQUENCE</scope>
    <source>
        <strain evidence="3 5">CCMP2712</strain>
    </source>
</reference>
<feature type="compositionally biased region" description="Pro residues" evidence="2">
    <location>
        <begin position="335"/>
        <end position="349"/>
    </location>
</feature>
<dbReference type="GeneID" id="17311573"/>
<evidence type="ECO:0000313" key="3">
    <source>
        <dbReference type="EMBL" id="EKX55075.1"/>
    </source>
</evidence>